<keyword evidence="1" id="KW-0732">Signal</keyword>
<gene>
    <name evidence="2" type="ORF">HMPREF9098_1423</name>
</gene>
<protein>
    <submittedName>
        <fullName evidence="2">Uncharacterized protein</fullName>
    </submittedName>
</protein>
<comment type="caution">
    <text evidence="2">The sequence shown here is derived from an EMBL/GenBank/DDBJ whole genome shotgun (WGS) entry which is preliminary data.</text>
</comment>
<dbReference type="STRING" id="888741.HMPREF9098_1423"/>
<dbReference type="EMBL" id="AEWV01000022">
    <property type="protein sequence ID" value="EGC17168.1"/>
    <property type="molecule type" value="Genomic_DNA"/>
</dbReference>
<sequence>MKKLAVLALASVLSVSAYAQDNDNFVRQQPSHGEIPNLQLVGSERIQSKNQDPVVYLYVGEKVSAQLPEVRYTNH</sequence>
<evidence type="ECO:0000256" key="1">
    <source>
        <dbReference type="SAM" id="SignalP"/>
    </source>
</evidence>
<dbReference type="RefSeq" id="WP_003783047.1">
    <property type="nucleotide sequence ID" value="NZ_GL870929.1"/>
</dbReference>
<name>F0EZY9_9NEIS</name>
<reference evidence="2 3" key="1">
    <citation type="submission" date="2011-01" db="EMBL/GenBank/DDBJ databases">
        <authorList>
            <person name="Muzny D."/>
            <person name="Qin X."/>
            <person name="Deng J."/>
            <person name="Jiang H."/>
            <person name="Liu Y."/>
            <person name="Qu J."/>
            <person name="Song X.-Z."/>
            <person name="Zhang L."/>
            <person name="Thornton R."/>
            <person name="Coyle M."/>
            <person name="Francisco L."/>
            <person name="Jackson L."/>
            <person name="Javaid M."/>
            <person name="Korchina V."/>
            <person name="Kovar C."/>
            <person name="Mata R."/>
            <person name="Mathew T."/>
            <person name="Ngo R."/>
            <person name="Nguyen L."/>
            <person name="Nguyen N."/>
            <person name="Okwuonu G."/>
            <person name="Ongeri F."/>
            <person name="Pham C."/>
            <person name="Simmons D."/>
            <person name="Wilczek-Boney K."/>
            <person name="Hale W."/>
            <person name="Jakkamsetti A."/>
            <person name="Pham P."/>
            <person name="Ruth R."/>
            <person name="San Lucas F."/>
            <person name="Warren J."/>
            <person name="Zhang J."/>
            <person name="Zhao Z."/>
            <person name="Zhou C."/>
            <person name="Zhu D."/>
            <person name="Lee S."/>
            <person name="Bess C."/>
            <person name="Blankenburg K."/>
            <person name="Forbes L."/>
            <person name="Fu Q."/>
            <person name="Gubbala S."/>
            <person name="Hirani K."/>
            <person name="Jayaseelan J.C."/>
            <person name="Lara F."/>
            <person name="Munidasa M."/>
            <person name="Palculict T."/>
            <person name="Patil S."/>
            <person name="Pu L.-L."/>
            <person name="Saada N."/>
            <person name="Tang L."/>
            <person name="Weissenberger G."/>
            <person name="Zhu Y."/>
            <person name="Hemphill L."/>
            <person name="Shang Y."/>
            <person name="Youmans B."/>
            <person name="Ayvaz T."/>
            <person name="Ross M."/>
            <person name="Santibanez J."/>
            <person name="Aqrawi P."/>
            <person name="Gross S."/>
            <person name="Joshi V."/>
            <person name="Fowler G."/>
            <person name="Nazareth L."/>
            <person name="Reid J."/>
            <person name="Worley K."/>
            <person name="Petrosino J."/>
            <person name="Highlander S."/>
            <person name="Gibbs R."/>
        </authorList>
    </citation>
    <scope>NUCLEOTIDE SEQUENCE [LARGE SCALE GENOMIC DNA]</scope>
    <source>
        <strain evidence="2 3">ATCC 33394</strain>
    </source>
</reference>
<feature type="signal peptide" evidence="1">
    <location>
        <begin position="1"/>
        <end position="19"/>
    </location>
</feature>
<proteinExistence type="predicted"/>
<feature type="chain" id="PRO_5003250210" evidence="1">
    <location>
        <begin position="20"/>
        <end position="75"/>
    </location>
</feature>
<evidence type="ECO:0000313" key="3">
    <source>
        <dbReference type="Proteomes" id="UP000004088"/>
    </source>
</evidence>
<dbReference type="AlphaFoldDB" id="F0EZY9"/>
<dbReference type="HOGENOM" id="CLU_2666226_0_0_4"/>
<dbReference type="Proteomes" id="UP000004088">
    <property type="component" value="Unassembled WGS sequence"/>
</dbReference>
<accession>F0EZY9</accession>
<organism evidence="2 3">
    <name type="scientific">Kingella denitrificans ATCC 33394</name>
    <dbReference type="NCBI Taxonomy" id="888741"/>
    <lineage>
        <taxon>Bacteria</taxon>
        <taxon>Pseudomonadati</taxon>
        <taxon>Pseudomonadota</taxon>
        <taxon>Betaproteobacteria</taxon>
        <taxon>Neisseriales</taxon>
        <taxon>Neisseriaceae</taxon>
        <taxon>Kingella</taxon>
    </lineage>
</organism>
<evidence type="ECO:0000313" key="2">
    <source>
        <dbReference type="EMBL" id="EGC17168.1"/>
    </source>
</evidence>
<keyword evidence="3" id="KW-1185">Reference proteome</keyword>